<evidence type="ECO:0000313" key="3">
    <source>
        <dbReference type="Proteomes" id="UP001176940"/>
    </source>
</evidence>
<dbReference type="EMBL" id="CAUEEQ010011659">
    <property type="protein sequence ID" value="CAJ0935778.1"/>
    <property type="molecule type" value="Genomic_DNA"/>
</dbReference>
<protein>
    <submittedName>
        <fullName evidence="2">Uncharacterized protein</fullName>
    </submittedName>
</protein>
<evidence type="ECO:0000256" key="1">
    <source>
        <dbReference type="SAM" id="MobiDB-lite"/>
    </source>
</evidence>
<name>A0ABN9LAB8_9NEOB</name>
<evidence type="ECO:0000313" key="2">
    <source>
        <dbReference type="EMBL" id="CAJ0935778.1"/>
    </source>
</evidence>
<feature type="region of interest" description="Disordered" evidence="1">
    <location>
        <begin position="34"/>
        <end position="57"/>
    </location>
</feature>
<organism evidence="2 3">
    <name type="scientific">Ranitomeya imitator</name>
    <name type="common">mimic poison frog</name>
    <dbReference type="NCBI Taxonomy" id="111125"/>
    <lineage>
        <taxon>Eukaryota</taxon>
        <taxon>Metazoa</taxon>
        <taxon>Chordata</taxon>
        <taxon>Craniata</taxon>
        <taxon>Vertebrata</taxon>
        <taxon>Euteleostomi</taxon>
        <taxon>Amphibia</taxon>
        <taxon>Batrachia</taxon>
        <taxon>Anura</taxon>
        <taxon>Neobatrachia</taxon>
        <taxon>Hyloidea</taxon>
        <taxon>Dendrobatidae</taxon>
        <taxon>Dendrobatinae</taxon>
        <taxon>Ranitomeya</taxon>
    </lineage>
</organism>
<proteinExistence type="predicted"/>
<comment type="caution">
    <text evidence="2">The sequence shown here is derived from an EMBL/GenBank/DDBJ whole genome shotgun (WGS) entry which is preliminary data.</text>
</comment>
<feature type="compositionally biased region" description="Polar residues" evidence="1">
    <location>
        <begin position="42"/>
        <end position="57"/>
    </location>
</feature>
<sequence>MYNDPKHTVKVTQEFVKEVEYCAMAEKLRKAAHLEVHREGDGSSTTDNTQEGTLQTYGTSSSHSIGAVFRDIWHAAFFLSGFHKLLPISM</sequence>
<gene>
    <name evidence="2" type="ORF">RIMI_LOCUS6471382</name>
</gene>
<dbReference type="Proteomes" id="UP001176940">
    <property type="component" value="Unassembled WGS sequence"/>
</dbReference>
<accession>A0ABN9LAB8</accession>
<reference evidence="2" key="1">
    <citation type="submission" date="2023-07" db="EMBL/GenBank/DDBJ databases">
        <authorList>
            <person name="Stuckert A."/>
        </authorList>
    </citation>
    <scope>NUCLEOTIDE SEQUENCE</scope>
</reference>
<keyword evidence="3" id="KW-1185">Reference proteome</keyword>